<reference evidence="10" key="1">
    <citation type="journal article" date="2017" name="Nature">
        <title>The sunflower genome provides insights into oil metabolism, flowering and Asterid evolution.</title>
        <authorList>
            <person name="Badouin H."/>
            <person name="Gouzy J."/>
            <person name="Grassa C.J."/>
            <person name="Murat F."/>
            <person name="Staton S.E."/>
            <person name="Cottret L."/>
            <person name="Lelandais-Briere C."/>
            <person name="Owens G.L."/>
            <person name="Carrere S."/>
            <person name="Mayjonade B."/>
            <person name="Legrand L."/>
            <person name="Gill N."/>
            <person name="Kane N.C."/>
            <person name="Bowers J.E."/>
            <person name="Hubner S."/>
            <person name="Bellec A."/>
            <person name="Berard A."/>
            <person name="Berges H."/>
            <person name="Blanchet N."/>
            <person name="Boniface M.C."/>
            <person name="Brunel D."/>
            <person name="Catrice O."/>
            <person name="Chaidir N."/>
            <person name="Claudel C."/>
            <person name="Donnadieu C."/>
            <person name="Faraut T."/>
            <person name="Fievet G."/>
            <person name="Helmstetter N."/>
            <person name="King M."/>
            <person name="Knapp S.J."/>
            <person name="Lai Z."/>
            <person name="Le Paslier M.C."/>
            <person name="Lippi Y."/>
            <person name="Lorenzon L."/>
            <person name="Mandel J.R."/>
            <person name="Marage G."/>
            <person name="Marchand G."/>
            <person name="Marquand E."/>
            <person name="Bret-Mestries E."/>
            <person name="Morien E."/>
            <person name="Nambeesan S."/>
            <person name="Nguyen T."/>
            <person name="Pegot-Espagnet P."/>
            <person name="Pouilly N."/>
            <person name="Raftis F."/>
            <person name="Sallet E."/>
            <person name="Schiex T."/>
            <person name="Thomas J."/>
            <person name="Vandecasteele C."/>
            <person name="Vares D."/>
            <person name="Vear F."/>
            <person name="Vautrin S."/>
            <person name="Crespi M."/>
            <person name="Mangin B."/>
            <person name="Burke J.M."/>
            <person name="Salse J."/>
            <person name="Munos S."/>
            <person name="Vincourt P."/>
            <person name="Rieseberg L.H."/>
            <person name="Langlade N.B."/>
        </authorList>
    </citation>
    <scope>NUCLEOTIDE SEQUENCE</scope>
    <source>
        <tissue evidence="10">Leaves</tissue>
    </source>
</reference>
<evidence type="ECO:0000259" key="9">
    <source>
        <dbReference type="Pfam" id="PF03936"/>
    </source>
</evidence>
<dbReference type="GO" id="GO:0000287">
    <property type="term" value="F:magnesium ion binding"/>
    <property type="evidence" value="ECO:0007669"/>
    <property type="project" value="InterPro"/>
</dbReference>
<protein>
    <recommendedName>
        <fullName evidence="4">germacrene-A synthase</fullName>
        <ecNumber evidence="4">4.2.3.23</ecNumber>
    </recommendedName>
</protein>
<dbReference type="EMBL" id="MNCJ02000324">
    <property type="protein sequence ID" value="KAF5792916.1"/>
    <property type="molecule type" value="Genomic_DNA"/>
</dbReference>
<dbReference type="InterPro" id="IPR001906">
    <property type="entry name" value="Terpene_synth_N"/>
</dbReference>
<dbReference type="EC" id="4.2.3.23" evidence="4"/>
<keyword evidence="7" id="KW-0812">Transmembrane</keyword>
<comment type="caution">
    <text evidence="10">The sequence shown here is derived from an EMBL/GenBank/DDBJ whole genome shotgun (WGS) entry which is preliminary data.</text>
</comment>
<dbReference type="Pfam" id="PF03936">
    <property type="entry name" value="Terpene_synth_C"/>
    <property type="match status" value="1"/>
</dbReference>
<comment type="catalytic activity">
    <reaction evidence="5">
        <text>(2E,6E)-farnesyl diphosphate = (+)-(R)-germacrene A + diphosphate</text>
        <dbReference type="Rhea" id="RHEA:12516"/>
        <dbReference type="ChEBI" id="CHEBI:33019"/>
        <dbReference type="ChEBI" id="CHEBI:41595"/>
        <dbReference type="ChEBI" id="CHEBI:175763"/>
        <dbReference type="EC" id="4.2.3.23"/>
    </reaction>
    <physiologicalReaction direction="left-to-right" evidence="5">
        <dbReference type="Rhea" id="RHEA:12517"/>
    </physiologicalReaction>
</comment>
<evidence type="ECO:0000259" key="8">
    <source>
        <dbReference type="Pfam" id="PF01397"/>
    </source>
</evidence>
<keyword evidence="11" id="KW-1185">Reference proteome</keyword>
<dbReference type="PANTHER" id="PTHR31225:SF9">
    <property type="entry name" value="TERPENE SYNTHASE 10"/>
    <property type="match status" value="1"/>
</dbReference>
<dbReference type="GO" id="GO:0016102">
    <property type="term" value="P:diterpenoid biosynthetic process"/>
    <property type="evidence" value="ECO:0007669"/>
    <property type="project" value="InterPro"/>
</dbReference>
<dbReference type="InterPro" id="IPR050148">
    <property type="entry name" value="Terpene_synthase-like"/>
</dbReference>
<keyword evidence="7" id="KW-0472">Membrane</keyword>
<dbReference type="GO" id="GO:0046246">
    <property type="term" value="P:terpene biosynthetic process"/>
    <property type="evidence" value="ECO:0000318"/>
    <property type="project" value="GO_Central"/>
</dbReference>
<dbReference type="Gramene" id="mRNA:HanXRQr2_Chr09g0411391">
    <property type="protein sequence ID" value="mRNA:HanXRQr2_Chr09g0411391"/>
    <property type="gene ID" value="HanXRQr2_Chr09g0411391"/>
</dbReference>
<evidence type="ECO:0000256" key="2">
    <source>
        <dbReference type="ARBA" id="ARBA00022723"/>
    </source>
</evidence>
<evidence type="ECO:0000256" key="1">
    <source>
        <dbReference type="ARBA" id="ARBA00001946"/>
    </source>
</evidence>
<gene>
    <name evidence="10" type="ORF">HanXRQr2_Chr09g0411391</name>
</gene>
<feature type="transmembrane region" description="Helical" evidence="7">
    <location>
        <begin position="12"/>
        <end position="31"/>
    </location>
</feature>
<dbReference type="InterPro" id="IPR008949">
    <property type="entry name" value="Isoprenoid_synthase_dom_sf"/>
</dbReference>
<name>A0A9K3IAH8_HELAN</name>
<keyword evidence="7" id="KW-1133">Transmembrane helix</keyword>
<dbReference type="InterPro" id="IPR044814">
    <property type="entry name" value="Terpene_cyclase_plant_C1"/>
</dbReference>
<proteinExistence type="predicted"/>
<dbReference type="InterPro" id="IPR005630">
    <property type="entry name" value="Terpene_synthase_metal-bd"/>
</dbReference>
<dbReference type="Pfam" id="PF01397">
    <property type="entry name" value="Terpene_synth"/>
    <property type="match status" value="1"/>
</dbReference>
<evidence type="ECO:0000313" key="11">
    <source>
        <dbReference type="Proteomes" id="UP000215914"/>
    </source>
</evidence>
<reference evidence="10" key="2">
    <citation type="submission" date="2020-06" db="EMBL/GenBank/DDBJ databases">
        <title>Helianthus annuus Genome sequencing and assembly Release 2.</title>
        <authorList>
            <person name="Gouzy J."/>
            <person name="Langlade N."/>
            <person name="Munos S."/>
        </authorList>
    </citation>
    <scope>NUCLEOTIDE SEQUENCE</scope>
    <source>
        <tissue evidence="10">Leaves</tissue>
    </source>
</reference>
<feature type="domain" description="Terpene synthase metal-binding" evidence="9">
    <location>
        <begin position="308"/>
        <end position="547"/>
    </location>
</feature>
<dbReference type="AlphaFoldDB" id="A0A9K3IAH8"/>
<dbReference type="InterPro" id="IPR036965">
    <property type="entry name" value="Terpene_synth_N_sf"/>
</dbReference>
<dbReference type="Gene3D" id="1.50.10.130">
    <property type="entry name" value="Terpene synthase, N-terminal domain"/>
    <property type="match status" value="1"/>
</dbReference>
<sequence>MHSRIDNHKLASFSFSMASSMCLLACPILGYKSSMAPSCGFNISKPLYASQSSSTSVTTAEPVVVRRSANYDPTLWSFDHIQSLSSNYTGEDYMARADALKDTVKMVIRRQVGNVSNTLELIDDLQRLGIAYHFENEISDVLAMIYASYFETQAKWDSMSLNLKALGFRILRQHGYQVPQEIFINFKDKIQNAKPEVMEDMVSVLNLYEASYLCFEDESILDEARDLTTKYLKENMGNINEGVGSLVSHALEFPLHWRVPRVEAKWYIDIYEKRIGSNPILSELAKLDFDMSQAIHLEDLKHSSRWWKNTRWDEKLSFARDRLVEHFMWSLGFSYQPKSSLERRILTMVNSLITTIDDVYDVYGTLDELERFTDIIDRWDVNAIKDLPDYMRICFLGFYNAVNEISYSILTETGFFALPYLKKAWADYIKTYMVEARWYHTGYKPTLQEYLANAYISIGGPIILKNVICLTSFSSNEEMMRCVESAGNIIRYSSMIFRLANDLGTSSEEIARGDTPKSIQCYMHDNGATEEEARMYIKGLILETWKKLNKERAHGYSQFSKEFIECATNIPRMTQFMYNDGDGHGHPYITESHVLSLLFNPIQGI</sequence>
<keyword evidence="3" id="KW-0460">Magnesium</keyword>
<dbReference type="FunFam" id="1.10.600.10:FF:000007">
    <property type="entry name" value="Isoprene synthase, chloroplastic"/>
    <property type="match status" value="1"/>
</dbReference>
<comment type="function">
    <text evidence="6">Sesquiterpene synthase involved in germacrene A biosynthesis. Germacrene A is a precursor of several sesquiterpene lactones.</text>
</comment>
<organism evidence="10 11">
    <name type="scientific">Helianthus annuus</name>
    <name type="common">Common sunflower</name>
    <dbReference type="NCBI Taxonomy" id="4232"/>
    <lineage>
        <taxon>Eukaryota</taxon>
        <taxon>Viridiplantae</taxon>
        <taxon>Streptophyta</taxon>
        <taxon>Embryophyta</taxon>
        <taxon>Tracheophyta</taxon>
        <taxon>Spermatophyta</taxon>
        <taxon>Magnoliopsida</taxon>
        <taxon>eudicotyledons</taxon>
        <taxon>Gunneridae</taxon>
        <taxon>Pentapetalae</taxon>
        <taxon>asterids</taxon>
        <taxon>campanulids</taxon>
        <taxon>Asterales</taxon>
        <taxon>Asteraceae</taxon>
        <taxon>Asteroideae</taxon>
        <taxon>Heliantheae alliance</taxon>
        <taxon>Heliantheae</taxon>
        <taxon>Helianthus</taxon>
    </lineage>
</organism>
<accession>A0A9K3IAH8</accession>
<dbReference type="PANTHER" id="PTHR31225">
    <property type="entry name" value="OS04G0344100 PROTEIN-RELATED"/>
    <property type="match status" value="1"/>
</dbReference>
<dbReference type="InterPro" id="IPR034741">
    <property type="entry name" value="Terpene_cyclase-like_1_C"/>
</dbReference>
<dbReference type="SFLD" id="SFLDG01019">
    <property type="entry name" value="Terpene_Cyclase_Like_1_C_Termi"/>
    <property type="match status" value="1"/>
</dbReference>
<dbReference type="CDD" id="cd00684">
    <property type="entry name" value="Terpene_cyclase_plant_C1"/>
    <property type="match status" value="1"/>
</dbReference>
<dbReference type="Gene3D" id="1.10.600.10">
    <property type="entry name" value="Farnesyl Diphosphate Synthase"/>
    <property type="match status" value="1"/>
</dbReference>
<comment type="cofactor">
    <cofactor evidence="1">
        <name>Mg(2+)</name>
        <dbReference type="ChEBI" id="CHEBI:18420"/>
    </cofactor>
</comment>
<evidence type="ECO:0000256" key="5">
    <source>
        <dbReference type="ARBA" id="ARBA00052685"/>
    </source>
</evidence>
<evidence type="ECO:0000313" key="10">
    <source>
        <dbReference type="EMBL" id="KAF5792916.1"/>
    </source>
</evidence>
<evidence type="ECO:0000256" key="4">
    <source>
        <dbReference type="ARBA" id="ARBA00038973"/>
    </source>
</evidence>
<dbReference type="GO" id="GO:0034005">
    <property type="term" value="F:germacrene-A synthase activity"/>
    <property type="evidence" value="ECO:0007669"/>
    <property type="project" value="UniProtKB-EC"/>
</dbReference>
<feature type="domain" description="Terpene synthase N-terminal" evidence="8">
    <location>
        <begin position="76"/>
        <end position="251"/>
    </location>
</feature>
<keyword evidence="10" id="KW-0456">Lyase</keyword>
<evidence type="ECO:0000256" key="7">
    <source>
        <dbReference type="SAM" id="Phobius"/>
    </source>
</evidence>
<dbReference type="SFLD" id="SFLDS00005">
    <property type="entry name" value="Isoprenoid_Synthase_Type_I"/>
    <property type="match status" value="1"/>
</dbReference>
<keyword evidence="2" id="KW-0479">Metal-binding</keyword>
<dbReference type="InterPro" id="IPR008930">
    <property type="entry name" value="Terpenoid_cyclase/PrenylTrfase"/>
</dbReference>
<dbReference type="GO" id="GO:0010333">
    <property type="term" value="F:terpene synthase activity"/>
    <property type="evidence" value="ECO:0000318"/>
    <property type="project" value="GO_Central"/>
</dbReference>
<evidence type="ECO:0000256" key="3">
    <source>
        <dbReference type="ARBA" id="ARBA00022842"/>
    </source>
</evidence>
<dbReference type="SUPFAM" id="SSF48239">
    <property type="entry name" value="Terpenoid cyclases/Protein prenyltransferases"/>
    <property type="match status" value="1"/>
</dbReference>
<dbReference type="FunFam" id="1.50.10.130:FF:000001">
    <property type="entry name" value="Isoprene synthase, chloroplastic"/>
    <property type="match status" value="1"/>
</dbReference>
<dbReference type="SUPFAM" id="SSF48576">
    <property type="entry name" value="Terpenoid synthases"/>
    <property type="match status" value="1"/>
</dbReference>
<evidence type="ECO:0000256" key="6">
    <source>
        <dbReference type="ARBA" id="ARBA00058144"/>
    </source>
</evidence>
<dbReference type="Proteomes" id="UP000215914">
    <property type="component" value="Unassembled WGS sequence"/>
</dbReference>